<dbReference type="Proteomes" id="UP000001989">
    <property type="component" value="Chromosome"/>
</dbReference>
<accession>A0A9J9LG54</accession>
<name>A0A9J9LG54_RHIWR</name>
<evidence type="ECO:0000313" key="2">
    <source>
        <dbReference type="Proteomes" id="UP000001989"/>
    </source>
</evidence>
<proteinExistence type="predicted"/>
<evidence type="ECO:0000313" key="1">
    <source>
        <dbReference type="EMBL" id="ABQ70773.1"/>
    </source>
</evidence>
<sequence>MAKPGAPADAATIAEQDAAGPSDDFLAELQASWARHGAATIEQVRNERPHDYLRLMASSLAKRAEGKSDAIEALSDDEIADELRHILGRLAAAGAGPGP</sequence>
<organism evidence="1 2">
    <name type="scientific">Rhizorhabdus wittichii (strain DSM 6014 / CCUG 31198 / JCM 15750 / NBRC 105917 / EY 4224 / RW1)</name>
    <name type="common">Sphingomonas wittichii</name>
    <dbReference type="NCBI Taxonomy" id="392499"/>
    <lineage>
        <taxon>Bacteria</taxon>
        <taxon>Pseudomonadati</taxon>
        <taxon>Pseudomonadota</taxon>
        <taxon>Alphaproteobacteria</taxon>
        <taxon>Sphingomonadales</taxon>
        <taxon>Sphingomonadaceae</taxon>
        <taxon>Rhizorhabdus</taxon>
    </lineage>
</organism>
<keyword evidence="2" id="KW-1185">Reference proteome</keyword>
<protein>
    <submittedName>
        <fullName evidence="1">Uncharacterized protein</fullName>
    </submittedName>
</protein>
<reference evidence="1 2" key="1">
    <citation type="journal article" date="2010" name="J. Bacteriol.">
        <title>Genome sequence of the dioxin-mineralizing bacterium Sphingomonas wittichii RW1.</title>
        <authorList>
            <person name="Miller T.R."/>
            <person name="Delcher A.L."/>
            <person name="Salzberg S.L."/>
            <person name="Saunders E."/>
            <person name="Detter J.C."/>
            <person name="Halden R.U."/>
        </authorList>
    </citation>
    <scope>NUCLEOTIDE SEQUENCE [LARGE SCALE GENOMIC DNA]</scope>
    <source>
        <strain evidence="2">DSM 6014 / CCUG 31198 / JCM 15750 / NBRC 105917 / EY 4224 / RW1</strain>
    </source>
</reference>
<gene>
    <name evidence="1" type="ordered locus">Swit_4435</name>
</gene>
<dbReference type="AlphaFoldDB" id="A0A9J9LG54"/>
<dbReference type="KEGG" id="swi:Swit_4435"/>
<dbReference type="EMBL" id="CP000699">
    <property type="protein sequence ID" value="ABQ70773.1"/>
    <property type="molecule type" value="Genomic_DNA"/>
</dbReference>
<dbReference type="OrthoDB" id="2086138at2"/>